<dbReference type="InterPro" id="IPR023631">
    <property type="entry name" value="Amidase_dom"/>
</dbReference>
<dbReference type="Gene3D" id="3.90.1300.10">
    <property type="entry name" value="Amidase signature (AS) domain"/>
    <property type="match status" value="1"/>
</dbReference>
<dbReference type="AlphaFoldDB" id="A0A918RJ83"/>
<proteinExistence type="predicted"/>
<name>A0A918RJ83_9SPHN</name>
<gene>
    <name evidence="3" type="ORF">GCM10011617_23720</name>
</gene>
<accession>A0A918RJ83</accession>
<feature type="domain" description="Amidase" evidence="2">
    <location>
        <begin position="6"/>
        <end position="378"/>
    </location>
</feature>
<dbReference type="RefSeq" id="WP_189541805.1">
    <property type="nucleotide sequence ID" value="NZ_BMZD01000005.1"/>
</dbReference>
<keyword evidence="4" id="KW-1185">Reference proteome</keyword>
<evidence type="ECO:0000313" key="4">
    <source>
        <dbReference type="Proteomes" id="UP000634139"/>
    </source>
</evidence>
<dbReference type="PANTHER" id="PTHR11895:SF151">
    <property type="entry name" value="GLUTAMYL-TRNA(GLN) AMIDOTRANSFERASE SUBUNIT A"/>
    <property type="match status" value="1"/>
</dbReference>
<dbReference type="InterPro" id="IPR000120">
    <property type="entry name" value="Amidase"/>
</dbReference>
<evidence type="ECO:0000313" key="3">
    <source>
        <dbReference type="EMBL" id="GHA02112.1"/>
    </source>
</evidence>
<feature type="region of interest" description="Disordered" evidence="1">
    <location>
        <begin position="97"/>
        <end position="117"/>
    </location>
</feature>
<reference evidence="3" key="2">
    <citation type="submission" date="2020-09" db="EMBL/GenBank/DDBJ databases">
        <authorList>
            <person name="Sun Q."/>
            <person name="Kim S."/>
        </authorList>
    </citation>
    <scope>NUCLEOTIDE SEQUENCE</scope>
    <source>
        <strain evidence="3">KCTC 32422</strain>
    </source>
</reference>
<dbReference type="SUPFAM" id="SSF75304">
    <property type="entry name" value="Amidase signature (AS) enzymes"/>
    <property type="match status" value="1"/>
</dbReference>
<sequence>MSLESCLARIDERDAEIHAWTWVDRSARSSAGLLEGVVVGVKDVIDVAAMPTAYGSAMYADNVAKADAAAVARLRAAGAVILGKTVTAEFATYHPGPTVNPRKAGHTPGGSSSGSAAAVADGQADLALGTQTAGSMIRPASFCGTLGFKPSFGRYPLGGVLETAPSLDTLGVFARDLDLLVLADGVLSAEHKPLPPTRDPVIGVCRSPAWREADGEMQAKFLAYADRLASMGLSLRDVDLPSPLERLADAQALIHRREAWVKLGHLLHAHRDALSDELRSMLELGRAETDSNYNAALELQAHCRSILPPLFEEVSLLLVPAAPGAAPQGLSATGNPAFQRIWTALGTPCLGFPFWWRDDGLPLGAQIIGPVGGDRQLLADARAIIGDQPFGRSNGGEFRVPRELKATL</sequence>
<dbReference type="EMBL" id="BMZD01000005">
    <property type="protein sequence ID" value="GHA02112.1"/>
    <property type="molecule type" value="Genomic_DNA"/>
</dbReference>
<organism evidence="3 4">
    <name type="scientific">Novosphingobium arvoryzae</name>
    <dbReference type="NCBI Taxonomy" id="1256514"/>
    <lineage>
        <taxon>Bacteria</taxon>
        <taxon>Pseudomonadati</taxon>
        <taxon>Pseudomonadota</taxon>
        <taxon>Alphaproteobacteria</taxon>
        <taxon>Sphingomonadales</taxon>
        <taxon>Sphingomonadaceae</taxon>
        <taxon>Novosphingobium</taxon>
    </lineage>
</organism>
<dbReference type="Proteomes" id="UP000634139">
    <property type="component" value="Unassembled WGS sequence"/>
</dbReference>
<dbReference type="InterPro" id="IPR036928">
    <property type="entry name" value="AS_sf"/>
</dbReference>
<evidence type="ECO:0000259" key="2">
    <source>
        <dbReference type="Pfam" id="PF01425"/>
    </source>
</evidence>
<evidence type="ECO:0000256" key="1">
    <source>
        <dbReference type="SAM" id="MobiDB-lite"/>
    </source>
</evidence>
<dbReference type="PANTHER" id="PTHR11895">
    <property type="entry name" value="TRANSAMIDASE"/>
    <property type="match status" value="1"/>
</dbReference>
<dbReference type="Pfam" id="PF01425">
    <property type="entry name" value="Amidase"/>
    <property type="match status" value="1"/>
</dbReference>
<reference evidence="3" key="1">
    <citation type="journal article" date="2014" name="Int. J. Syst. Evol. Microbiol.">
        <title>Complete genome sequence of Corynebacterium casei LMG S-19264T (=DSM 44701T), isolated from a smear-ripened cheese.</title>
        <authorList>
            <consortium name="US DOE Joint Genome Institute (JGI-PGF)"/>
            <person name="Walter F."/>
            <person name="Albersmeier A."/>
            <person name="Kalinowski J."/>
            <person name="Ruckert C."/>
        </authorList>
    </citation>
    <scope>NUCLEOTIDE SEQUENCE</scope>
    <source>
        <strain evidence="3">KCTC 32422</strain>
    </source>
</reference>
<comment type="caution">
    <text evidence="3">The sequence shown here is derived from an EMBL/GenBank/DDBJ whole genome shotgun (WGS) entry which is preliminary data.</text>
</comment>
<protein>
    <submittedName>
        <fullName evidence="3">Amidase</fullName>
    </submittedName>
</protein>
<dbReference type="GO" id="GO:0003824">
    <property type="term" value="F:catalytic activity"/>
    <property type="evidence" value="ECO:0007669"/>
    <property type="project" value="InterPro"/>
</dbReference>